<evidence type="ECO:0000313" key="2">
    <source>
        <dbReference type="EMBL" id="GEU88590.1"/>
    </source>
</evidence>
<protein>
    <submittedName>
        <fullName evidence="2">Tyrosine recombinase</fullName>
    </submittedName>
</protein>
<accession>A0A6L2NR72</accession>
<name>A0A6L2NR72_TANCI</name>
<sequence length="82" mass="9018">MNSHSKTTAAFFLALLLILGSWPDNVHARFLLSNVYAADLASSTSLSSESLKGLRATNMEPLKKVKTSFRRIPPTRSNPTQN</sequence>
<keyword evidence="1" id="KW-0732">Signal</keyword>
<reference evidence="2" key="1">
    <citation type="journal article" date="2019" name="Sci. Rep.">
        <title>Draft genome of Tanacetum cinerariifolium, the natural source of mosquito coil.</title>
        <authorList>
            <person name="Yamashiro T."/>
            <person name="Shiraishi A."/>
            <person name="Satake H."/>
            <person name="Nakayama K."/>
        </authorList>
    </citation>
    <scope>NUCLEOTIDE SEQUENCE</scope>
</reference>
<organism evidence="2">
    <name type="scientific">Tanacetum cinerariifolium</name>
    <name type="common">Dalmatian daisy</name>
    <name type="synonym">Chrysanthemum cinerariifolium</name>
    <dbReference type="NCBI Taxonomy" id="118510"/>
    <lineage>
        <taxon>Eukaryota</taxon>
        <taxon>Viridiplantae</taxon>
        <taxon>Streptophyta</taxon>
        <taxon>Embryophyta</taxon>
        <taxon>Tracheophyta</taxon>
        <taxon>Spermatophyta</taxon>
        <taxon>Magnoliopsida</taxon>
        <taxon>eudicotyledons</taxon>
        <taxon>Gunneridae</taxon>
        <taxon>Pentapetalae</taxon>
        <taxon>asterids</taxon>
        <taxon>campanulids</taxon>
        <taxon>Asterales</taxon>
        <taxon>Asteraceae</taxon>
        <taxon>Asteroideae</taxon>
        <taxon>Anthemideae</taxon>
        <taxon>Anthemidinae</taxon>
        <taxon>Tanacetum</taxon>
    </lineage>
</organism>
<comment type="caution">
    <text evidence="2">The sequence shown here is derived from an EMBL/GenBank/DDBJ whole genome shotgun (WGS) entry which is preliminary data.</text>
</comment>
<feature type="chain" id="PRO_5027077185" evidence="1">
    <location>
        <begin position="29"/>
        <end position="82"/>
    </location>
</feature>
<proteinExistence type="predicted"/>
<gene>
    <name evidence="2" type="ORF">Tci_060568</name>
</gene>
<feature type="signal peptide" evidence="1">
    <location>
        <begin position="1"/>
        <end position="28"/>
    </location>
</feature>
<evidence type="ECO:0000256" key="1">
    <source>
        <dbReference type="SAM" id="SignalP"/>
    </source>
</evidence>
<dbReference type="AlphaFoldDB" id="A0A6L2NR72"/>
<dbReference type="EMBL" id="BKCJ010009782">
    <property type="protein sequence ID" value="GEU88590.1"/>
    <property type="molecule type" value="Genomic_DNA"/>
</dbReference>